<evidence type="ECO:0000256" key="1">
    <source>
        <dbReference type="SAM" id="Phobius"/>
    </source>
</evidence>
<keyword evidence="1" id="KW-0812">Transmembrane</keyword>
<accession>A1Z3A7</accession>
<protein>
    <submittedName>
        <fullName evidence="2">NADH dehydrogenase subunit 6</fullName>
    </submittedName>
</protein>
<dbReference type="EMBL" id="EF175764">
    <property type="protein sequence ID" value="ABL73790.1"/>
    <property type="molecule type" value="Genomic_DNA"/>
</dbReference>
<feature type="transmembrane region" description="Helical" evidence="1">
    <location>
        <begin position="83"/>
        <end position="105"/>
    </location>
</feature>
<organism evidence="2">
    <name type="scientific">Romanomermis iyengari</name>
    <name type="common">Insect parasitic nematode</name>
    <dbReference type="NCBI Taxonomy" id="416168"/>
    <lineage>
        <taxon>Eukaryota</taxon>
        <taxon>Metazoa</taxon>
        <taxon>Ecdysozoa</taxon>
        <taxon>Nematoda</taxon>
        <taxon>Enoplea</taxon>
        <taxon>Dorylaimia</taxon>
        <taxon>Mermithida</taxon>
        <taxon>Mermithoidea</taxon>
        <taxon>Mermithidae</taxon>
        <taxon>Romanomermis</taxon>
    </lineage>
</organism>
<keyword evidence="2" id="KW-0496">Mitochondrion</keyword>
<geneLocation type="mitochondrion" evidence="2"/>
<evidence type="ECO:0000313" key="2">
    <source>
        <dbReference type="EMBL" id="ABL73790.1"/>
    </source>
</evidence>
<keyword evidence="1" id="KW-0472">Membrane</keyword>
<gene>
    <name evidence="2" type="primary">ND6</name>
</gene>
<sequence length="122" mass="14508">MMWVFYLSSSYCSWVLMLFIIIMISGVLLMLFFITMLTSNLFKLKKTHISFFIMFLLPNLYFFKNYFFSEMSLNLMELTSNNLSLIMLSLFLFIVLMLLTSIITISSKFYRQVLFLNSGYHS</sequence>
<reference evidence="2" key="1">
    <citation type="submission" date="2006-12" db="EMBL/GenBank/DDBJ databases">
        <authorList>
            <person name="Wu Z.K."/>
            <person name="Hyman B.C."/>
        </authorList>
    </citation>
    <scope>NUCLEOTIDE SEQUENCE</scope>
</reference>
<feature type="transmembrane region" description="Helical" evidence="1">
    <location>
        <begin position="14"/>
        <end position="35"/>
    </location>
</feature>
<feature type="transmembrane region" description="Helical" evidence="1">
    <location>
        <begin position="47"/>
        <end position="63"/>
    </location>
</feature>
<keyword evidence="1" id="KW-1133">Transmembrane helix</keyword>
<dbReference type="RefSeq" id="YP_918971.1">
    <property type="nucleotide sequence ID" value="NC_008693.1"/>
</dbReference>
<name>A1Z3A7_ROMIY</name>
<dbReference type="GeneID" id="4602249"/>
<proteinExistence type="predicted"/>
<dbReference type="CTD" id="4541"/>
<dbReference type="AlphaFoldDB" id="A1Z3A7"/>